<feature type="domain" description="Cyclic nucleotide-binding" evidence="3">
    <location>
        <begin position="18"/>
        <end position="121"/>
    </location>
</feature>
<gene>
    <name evidence="5" type="ORF">FRY97_06595</name>
</gene>
<evidence type="ECO:0000256" key="1">
    <source>
        <dbReference type="ARBA" id="ARBA00023122"/>
    </source>
</evidence>
<dbReference type="CDD" id="cd04587">
    <property type="entry name" value="CBS_pair_CAP-ED_NT_Pol-beta-like_DUF294_assoc"/>
    <property type="match status" value="1"/>
</dbReference>
<feature type="domain" description="CBS" evidence="4">
    <location>
        <begin position="238"/>
        <end position="297"/>
    </location>
</feature>
<evidence type="ECO:0000313" key="6">
    <source>
        <dbReference type="Proteomes" id="UP000321580"/>
    </source>
</evidence>
<dbReference type="PROSITE" id="PS51371">
    <property type="entry name" value="CBS"/>
    <property type="match status" value="2"/>
</dbReference>
<dbReference type="SMART" id="SM00116">
    <property type="entry name" value="CBS"/>
    <property type="match status" value="2"/>
</dbReference>
<dbReference type="CDD" id="cd05401">
    <property type="entry name" value="NT_GlnE_GlnD_like"/>
    <property type="match status" value="1"/>
</dbReference>
<keyword evidence="1 2" id="KW-0129">CBS domain</keyword>
<dbReference type="Gene3D" id="3.10.580.10">
    <property type="entry name" value="CBS-domain"/>
    <property type="match status" value="1"/>
</dbReference>
<dbReference type="InterPro" id="IPR018490">
    <property type="entry name" value="cNMP-bd_dom_sf"/>
</dbReference>
<accession>A0A5C6RTA5</accession>
<dbReference type="InterPro" id="IPR005105">
    <property type="entry name" value="GlnD_Uridyltrans_N"/>
</dbReference>
<dbReference type="PANTHER" id="PTHR43080">
    <property type="entry name" value="CBS DOMAIN-CONTAINING PROTEIN CBSX3, MITOCHONDRIAL"/>
    <property type="match status" value="1"/>
</dbReference>
<dbReference type="InterPro" id="IPR000644">
    <property type="entry name" value="CBS_dom"/>
</dbReference>
<name>A0A5C6RTA5_9BACT</name>
<sequence>MDNLIPRRVYDFLKQYPPFSLLSEDVLLPIAEQAAVRYVRPGEELFRQGEQPGQSVFIVREGAIQLFRESPSGPLLVEQCDEGDVFGIRPLLASEPYALTARAGEESLVYAVKVDGVRQILDAHPGVALYLAQTYAAGVGRRYSVDLKPQLFLGGQPAWGTADALLEVQPLEKSKAPVTCAPGTTIQQAAEVMSAEEVGSIIVVSPERHPLGIVTDKDLRKKIATGQVPLARPVEEIMSSPVVTVPAEVTMADAQIAMVRHRIHHLCLTEDGTTGSPVVGVLSEHDLMVMQGNNPAILIRETRRCKTSGELREIRERAEQLLEKYIYQEVAISFISTVMTEINDAIIARCLELAEAALEEGGQEAPAAGYCWLALGSEGRGEQLLRTDQDNALVFENVPEEDHEKVKAYYLELARLTTTALNEVGFDYCPGEMMASNPKWCLSLAEWEQQFSHWIFKPEPKAVMYCTIFFDFRPVYGMRHLGEALTAHIFEALDNQEIFMAFLAKNALQNPPPLTFFRNFVVEGSGEHKNEFDIKARAMMPLADAARVLALHARVPHINNTFRRFDHIASLEQNNRELYEQAADAYEILMRYRALQGLRQRSSGRFFNPADLSKMERINLRNAFRPIKELQSLLTTRFQLNLMG</sequence>
<dbReference type="OrthoDB" id="9810963at2"/>
<evidence type="ECO:0000313" key="5">
    <source>
        <dbReference type="EMBL" id="TXB64890.1"/>
    </source>
</evidence>
<dbReference type="InterPro" id="IPR046342">
    <property type="entry name" value="CBS_dom_sf"/>
</dbReference>
<dbReference type="InterPro" id="IPR051257">
    <property type="entry name" value="Diverse_CBS-Domain"/>
</dbReference>
<dbReference type="RefSeq" id="WP_147166657.1">
    <property type="nucleotide sequence ID" value="NZ_VOOR01000010.1"/>
</dbReference>
<evidence type="ECO:0000259" key="4">
    <source>
        <dbReference type="PROSITE" id="PS51371"/>
    </source>
</evidence>
<keyword evidence="6" id="KW-1185">Reference proteome</keyword>
<dbReference type="InterPro" id="IPR014710">
    <property type="entry name" value="RmlC-like_jellyroll"/>
</dbReference>
<evidence type="ECO:0000259" key="3">
    <source>
        <dbReference type="PROSITE" id="PS50042"/>
    </source>
</evidence>
<reference evidence="5 6" key="1">
    <citation type="submission" date="2019-08" db="EMBL/GenBank/DDBJ databases">
        <title>Genome of Phaeodactylibacter luteus.</title>
        <authorList>
            <person name="Bowman J.P."/>
        </authorList>
    </citation>
    <scope>NUCLEOTIDE SEQUENCE [LARGE SCALE GENOMIC DNA]</scope>
    <source>
        <strain evidence="5 6">KCTC 42180</strain>
    </source>
</reference>
<dbReference type="Pfam" id="PF03445">
    <property type="entry name" value="DUF294"/>
    <property type="match status" value="1"/>
</dbReference>
<feature type="domain" description="CBS" evidence="4">
    <location>
        <begin position="173"/>
        <end position="230"/>
    </location>
</feature>
<dbReference type="CDD" id="cd00038">
    <property type="entry name" value="CAP_ED"/>
    <property type="match status" value="1"/>
</dbReference>
<dbReference type="EMBL" id="VOOR01000010">
    <property type="protein sequence ID" value="TXB64890.1"/>
    <property type="molecule type" value="Genomic_DNA"/>
</dbReference>
<dbReference type="SMART" id="SM00100">
    <property type="entry name" value="cNMP"/>
    <property type="match status" value="1"/>
</dbReference>
<protein>
    <submittedName>
        <fullName evidence="5">CBS domain-containing protein</fullName>
    </submittedName>
</protein>
<organism evidence="5 6">
    <name type="scientific">Phaeodactylibacter luteus</name>
    <dbReference type="NCBI Taxonomy" id="1564516"/>
    <lineage>
        <taxon>Bacteria</taxon>
        <taxon>Pseudomonadati</taxon>
        <taxon>Bacteroidota</taxon>
        <taxon>Saprospiria</taxon>
        <taxon>Saprospirales</taxon>
        <taxon>Haliscomenobacteraceae</taxon>
        <taxon>Phaeodactylibacter</taxon>
    </lineage>
</organism>
<dbReference type="InterPro" id="IPR018821">
    <property type="entry name" value="DUF294_put_nucleoTrafse_sb-bd"/>
</dbReference>
<dbReference type="AlphaFoldDB" id="A0A5C6RTA5"/>
<dbReference type="PROSITE" id="PS50042">
    <property type="entry name" value="CNMP_BINDING_3"/>
    <property type="match status" value="1"/>
</dbReference>
<comment type="caution">
    <text evidence="5">The sequence shown here is derived from an EMBL/GenBank/DDBJ whole genome shotgun (WGS) entry which is preliminary data.</text>
</comment>
<dbReference type="PANTHER" id="PTHR43080:SF2">
    <property type="entry name" value="CBS DOMAIN-CONTAINING PROTEIN"/>
    <property type="match status" value="1"/>
</dbReference>
<dbReference type="Gene3D" id="2.60.120.10">
    <property type="entry name" value="Jelly Rolls"/>
    <property type="match status" value="1"/>
</dbReference>
<dbReference type="Pfam" id="PF10335">
    <property type="entry name" value="DUF294_C"/>
    <property type="match status" value="1"/>
</dbReference>
<dbReference type="SUPFAM" id="SSF54631">
    <property type="entry name" value="CBS-domain pair"/>
    <property type="match status" value="1"/>
</dbReference>
<evidence type="ECO:0000256" key="2">
    <source>
        <dbReference type="PROSITE-ProRule" id="PRU00703"/>
    </source>
</evidence>
<dbReference type="Proteomes" id="UP000321580">
    <property type="component" value="Unassembled WGS sequence"/>
</dbReference>
<dbReference type="Pfam" id="PF00571">
    <property type="entry name" value="CBS"/>
    <property type="match status" value="2"/>
</dbReference>
<dbReference type="Pfam" id="PF00027">
    <property type="entry name" value="cNMP_binding"/>
    <property type="match status" value="1"/>
</dbReference>
<dbReference type="SUPFAM" id="SSF51206">
    <property type="entry name" value="cAMP-binding domain-like"/>
    <property type="match status" value="1"/>
</dbReference>
<dbReference type="InterPro" id="IPR000595">
    <property type="entry name" value="cNMP-bd_dom"/>
</dbReference>
<proteinExistence type="predicted"/>
<dbReference type="GO" id="GO:0008773">
    <property type="term" value="F:[protein-PII] uridylyltransferase activity"/>
    <property type="evidence" value="ECO:0007669"/>
    <property type="project" value="InterPro"/>
</dbReference>